<proteinExistence type="predicted"/>
<dbReference type="Gramene" id="EOY32907">
    <property type="protein sequence ID" value="EOY32907"/>
    <property type="gene ID" value="TCM_040933"/>
</dbReference>
<sequence>MDQKLIIVSFSFTFMCNMFNKFDNSLASARVQSKRKIFLLETQNILLNTEIKGHRNVGSQCIEACWDDYEE</sequence>
<accession>A0A061GUP8</accession>
<organism evidence="1 2">
    <name type="scientific">Theobroma cacao</name>
    <name type="common">Cacao</name>
    <name type="synonym">Cocoa</name>
    <dbReference type="NCBI Taxonomy" id="3641"/>
    <lineage>
        <taxon>Eukaryota</taxon>
        <taxon>Viridiplantae</taxon>
        <taxon>Streptophyta</taxon>
        <taxon>Embryophyta</taxon>
        <taxon>Tracheophyta</taxon>
        <taxon>Spermatophyta</taxon>
        <taxon>Magnoliopsida</taxon>
        <taxon>eudicotyledons</taxon>
        <taxon>Gunneridae</taxon>
        <taxon>Pentapetalae</taxon>
        <taxon>rosids</taxon>
        <taxon>malvids</taxon>
        <taxon>Malvales</taxon>
        <taxon>Malvaceae</taxon>
        <taxon>Byttnerioideae</taxon>
        <taxon>Theobroma</taxon>
    </lineage>
</organism>
<keyword evidence="2" id="KW-1185">Reference proteome</keyword>
<protein>
    <submittedName>
        <fullName evidence="1">Uncharacterized protein</fullName>
    </submittedName>
</protein>
<evidence type="ECO:0000313" key="1">
    <source>
        <dbReference type="EMBL" id="EOY32907.1"/>
    </source>
</evidence>
<dbReference type="EMBL" id="CM001887">
    <property type="protein sequence ID" value="EOY32907.1"/>
    <property type="molecule type" value="Genomic_DNA"/>
</dbReference>
<reference evidence="1 2" key="1">
    <citation type="journal article" date="2013" name="Genome Biol.">
        <title>The genome sequence of the most widely cultivated cacao type and its use to identify candidate genes regulating pod color.</title>
        <authorList>
            <person name="Motamayor J.C."/>
            <person name="Mockaitis K."/>
            <person name="Schmutz J."/>
            <person name="Haiminen N."/>
            <person name="Iii D.L."/>
            <person name="Cornejo O."/>
            <person name="Findley S.D."/>
            <person name="Zheng P."/>
            <person name="Utro F."/>
            <person name="Royaert S."/>
            <person name="Saski C."/>
            <person name="Jenkins J."/>
            <person name="Podicheti R."/>
            <person name="Zhao M."/>
            <person name="Scheffler B.E."/>
            <person name="Stack J.C."/>
            <person name="Feltus F.A."/>
            <person name="Mustiga G.M."/>
            <person name="Amores F."/>
            <person name="Phillips W."/>
            <person name="Marelli J.P."/>
            <person name="May G.D."/>
            <person name="Shapiro H."/>
            <person name="Ma J."/>
            <person name="Bustamante C.D."/>
            <person name="Schnell R.J."/>
            <person name="Main D."/>
            <person name="Gilbert D."/>
            <person name="Parida L."/>
            <person name="Kuhn D.N."/>
        </authorList>
    </citation>
    <scope>NUCLEOTIDE SEQUENCE [LARGE SCALE GENOMIC DNA]</scope>
    <source>
        <strain evidence="2">cv. Matina 1-6</strain>
    </source>
</reference>
<gene>
    <name evidence="1" type="ORF">TCM_040933</name>
</gene>
<dbReference type="HOGENOM" id="CLU_2745211_0_0_1"/>
<dbReference type="Proteomes" id="UP000026915">
    <property type="component" value="Chromosome 9"/>
</dbReference>
<dbReference type="InParanoid" id="A0A061GUP8"/>
<dbReference type="AlphaFoldDB" id="A0A061GUP8"/>
<evidence type="ECO:0000313" key="2">
    <source>
        <dbReference type="Proteomes" id="UP000026915"/>
    </source>
</evidence>
<name>A0A061GUP8_THECC</name>